<evidence type="ECO:0000313" key="2">
    <source>
        <dbReference type="Proteomes" id="UP001054945"/>
    </source>
</evidence>
<dbReference type="AlphaFoldDB" id="A0AAV4T3M7"/>
<protein>
    <submittedName>
        <fullName evidence="1">Uncharacterized protein</fullName>
    </submittedName>
</protein>
<proteinExistence type="predicted"/>
<dbReference type="EMBL" id="BPLR01010534">
    <property type="protein sequence ID" value="GIY39946.1"/>
    <property type="molecule type" value="Genomic_DNA"/>
</dbReference>
<reference evidence="1 2" key="1">
    <citation type="submission" date="2021-06" db="EMBL/GenBank/DDBJ databases">
        <title>Caerostris extrusa draft genome.</title>
        <authorList>
            <person name="Kono N."/>
            <person name="Arakawa K."/>
        </authorList>
    </citation>
    <scope>NUCLEOTIDE SEQUENCE [LARGE SCALE GENOMIC DNA]</scope>
</reference>
<name>A0AAV4T3M7_CAEEX</name>
<organism evidence="1 2">
    <name type="scientific">Caerostris extrusa</name>
    <name type="common">Bark spider</name>
    <name type="synonym">Caerostris bankana</name>
    <dbReference type="NCBI Taxonomy" id="172846"/>
    <lineage>
        <taxon>Eukaryota</taxon>
        <taxon>Metazoa</taxon>
        <taxon>Ecdysozoa</taxon>
        <taxon>Arthropoda</taxon>
        <taxon>Chelicerata</taxon>
        <taxon>Arachnida</taxon>
        <taxon>Araneae</taxon>
        <taxon>Araneomorphae</taxon>
        <taxon>Entelegynae</taxon>
        <taxon>Araneoidea</taxon>
        <taxon>Araneidae</taxon>
        <taxon>Caerostris</taxon>
    </lineage>
</organism>
<evidence type="ECO:0000313" key="1">
    <source>
        <dbReference type="EMBL" id="GIY39946.1"/>
    </source>
</evidence>
<comment type="caution">
    <text evidence="1">The sequence shown here is derived from an EMBL/GenBank/DDBJ whole genome shotgun (WGS) entry which is preliminary data.</text>
</comment>
<sequence>MTFNLTLRTNVSCRIPEKSLAGRKEVFLEDFVSGRCHLYRKTPPGCTRRIRSTELRLDTQHFKRHINAYQITDARSDMVLAASSSFLKCITHRNKVPDQHEFAFVFISNSLMLMTSMPKIFRSGIFL</sequence>
<gene>
    <name evidence="1" type="ORF">CEXT_561121</name>
</gene>
<dbReference type="Proteomes" id="UP001054945">
    <property type="component" value="Unassembled WGS sequence"/>
</dbReference>
<accession>A0AAV4T3M7</accession>
<keyword evidence="2" id="KW-1185">Reference proteome</keyword>